<evidence type="ECO:0000313" key="2">
    <source>
        <dbReference type="EMBL" id="MCU6687591.1"/>
    </source>
</evidence>
<protein>
    <submittedName>
        <fullName evidence="2">Sporulation initiation factor Spo0A C-terminal domain-containing protein</fullName>
    </submittedName>
</protein>
<dbReference type="SUPFAM" id="SSF46894">
    <property type="entry name" value="C-terminal effector domain of the bipartite response regulators"/>
    <property type="match status" value="1"/>
</dbReference>
<dbReference type="EMBL" id="JAOQJU010000022">
    <property type="protein sequence ID" value="MCU6687591.1"/>
    <property type="molecule type" value="Genomic_DNA"/>
</dbReference>
<proteinExistence type="predicted"/>
<keyword evidence="2" id="KW-0396">Initiation factor</keyword>
<dbReference type="InterPro" id="IPR014879">
    <property type="entry name" value="Spo0A_C"/>
</dbReference>
<evidence type="ECO:0000313" key="3">
    <source>
        <dbReference type="Proteomes" id="UP001652431"/>
    </source>
</evidence>
<keyword evidence="3" id="KW-1185">Reference proteome</keyword>
<accession>A0ABT2RQR0</accession>
<dbReference type="Proteomes" id="UP001652431">
    <property type="component" value="Unassembled WGS sequence"/>
</dbReference>
<dbReference type="InterPro" id="IPR036388">
    <property type="entry name" value="WH-like_DNA-bd_sf"/>
</dbReference>
<feature type="domain" description="Sporulation initiation factor Spo0A C-terminal" evidence="1">
    <location>
        <begin position="4"/>
        <end position="102"/>
    </location>
</feature>
<keyword evidence="2" id="KW-0648">Protein biosynthesis</keyword>
<dbReference type="Pfam" id="PF08769">
    <property type="entry name" value="Spo0A_C"/>
    <property type="match status" value="1"/>
</dbReference>
<dbReference type="Gene3D" id="1.10.10.10">
    <property type="entry name" value="Winged helix-like DNA-binding domain superfamily/Winged helix DNA-binding domain"/>
    <property type="match status" value="1"/>
</dbReference>
<name>A0ABT2RQR0_9FIRM</name>
<reference evidence="2 3" key="1">
    <citation type="journal article" date="2021" name="ISME Commun">
        <title>Automated analysis of genomic sequences facilitates high-throughput and comprehensive description of bacteria.</title>
        <authorList>
            <person name="Hitch T.C.A."/>
        </authorList>
    </citation>
    <scope>NUCLEOTIDE SEQUENCE [LARGE SCALE GENOMIC DNA]</scope>
    <source>
        <strain evidence="2 3">Sanger_03</strain>
    </source>
</reference>
<gene>
    <name evidence="2" type="ORF">OCV99_13800</name>
</gene>
<dbReference type="InterPro" id="IPR016032">
    <property type="entry name" value="Sig_transdc_resp-reg_C-effctor"/>
</dbReference>
<dbReference type="GO" id="GO:0003743">
    <property type="term" value="F:translation initiation factor activity"/>
    <property type="evidence" value="ECO:0007669"/>
    <property type="project" value="UniProtKB-KW"/>
</dbReference>
<organism evidence="2 3">
    <name type="scientific">Dorea acetigenes</name>
    <dbReference type="NCBI Taxonomy" id="2981787"/>
    <lineage>
        <taxon>Bacteria</taxon>
        <taxon>Bacillati</taxon>
        <taxon>Bacillota</taxon>
        <taxon>Clostridia</taxon>
        <taxon>Lachnospirales</taxon>
        <taxon>Lachnospiraceae</taxon>
        <taxon>Dorea</taxon>
    </lineage>
</organism>
<comment type="caution">
    <text evidence="2">The sequence shown here is derived from an EMBL/GenBank/DDBJ whole genome shotgun (WGS) entry which is preliminary data.</text>
</comment>
<evidence type="ECO:0000259" key="1">
    <source>
        <dbReference type="Pfam" id="PF08769"/>
    </source>
</evidence>
<dbReference type="RefSeq" id="WP_158371338.1">
    <property type="nucleotide sequence ID" value="NZ_JAOQJU010000022.1"/>
</dbReference>
<sequence>MREIEHLIRSLGIGATYRGYKYLCYAISLCLENEDYLLGISKLLYPTIANTFQTTPSSVERDLRTVINVCWERGNRSLLTTIAMYPLETKPTTGEFLDILIGHLQHSSLV</sequence>